<gene>
    <name evidence="4" type="ORF">SCAL_001692</name>
</gene>
<dbReference type="InterPro" id="IPR050921">
    <property type="entry name" value="T4SS_GSP_E_ATPase"/>
</dbReference>
<evidence type="ECO:0000259" key="3">
    <source>
        <dbReference type="Pfam" id="PF23989"/>
    </source>
</evidence>
<dbReference type="PANTHER" id="PTHR30486">
    <property type="entry name" value="TWITCHING MOTILITY PROTEIN PILT"/>
    <property type="match status" value="1"/>
</dbReference>
<dbReference type="Gene3D" id="3.40.50.300">
    <property type="entry name" value="P-loop containing nucleotide triphosphate hydrolases"/>
    <property type="match status" value="1"/>
</dbReference>
<proteinExistence type="inferred from homology"/>
<name>A0A1F2P7F4_9EURY</name>
<keyword evidence="5" id="KW-1185">Reference proteome</keyword>
<dbReference type="InterPro" id="IPR001482">
    <property type="entry name" value="T2SS/T4SS_dom"/>
</dbReference>
<dbReference type="InterPro" id="IPR056571">
    <property type="entry name" value="PilB3-like_C"/>
</dbReference>
<evidence type="ECO:0000259" key="2">
    <source>
        <dbReference type="Pfam" id="PF00437"/>
    </source>
</evidence>
<dbReference type="AlphaFoldDB" id="A0A1F2P7F4"/>
<sequence length="534" mass="61003">MLKIFSRNRQKDAQVKEDEDPSELVSFIVPPDNIELERYVLNDGRAIAVIIEDGATKIKRYHLIEPILTQEEKFLLEELYDNLQDVLTLEDLETGEEAGTQHRREVLQRNIARLLKNYGITLSPAASGRISYYLERNFLGYERIDGLMDDPWIEDISCDGVGLPIYLYHRKYQNLPTNISFQDEETLNSFIIRLAQKGGKHISIGEPLVDATLPDGSRLQITYGREVTSHGSTFTIRKFREDPFTPPELIKNNTFSVGMLAYLWLCIENSKSLIFAGGTASGKTSSLNAVSFFIPPMAKIVSIEDTREITLYHENWIPAVTRNPVTKGGEGEVTMFDLLKAALRQRPEYILLGEVRGAEALTLFQAMNTGHTTYSTIHAEDPQSVVSRLENEPINVPPVMLQALDIIVVQIQTRLGGKRVRRANTLVEIIGIDPQTKNLRINELFRWDPATDDFTQLGDSHKLREIMKERAWTRDELMDELHRREKVLEWMVCEDTMDYRKVAEVLQAYNLDPERSVSEIKDGCEYAELDLQIV</sequence>
<dbReference type="EMBL" id="LYOS01000007">
    <property type="protein sequence ID" value="OFV67158.1"/>
    <property type="molecule type" value="Genomic_DNA"/>
</dbReference>
<comment type="caution">
    <text evidence="4">The sequence shown here is derived from an EMBL/GenBank/DDBJ whole genome shotgun (WGS) entry which is preliminary data.</text>
</comment>
<dbReference type="Pfam" id="PF00437">
    <property type="entry name" value="T2SSE"/>
    <property type="match status" value="1"/>
</dbReference>
<dbReference type="Pfam" id="PF23989">
    <property type="entry name" value="PilB3_C"/>
    <property type="match status" value="1"/>
</dbReference>
<comment type="similarity">
    <text evidence="1">Belongs to the GSP E family.</text>
</comment>
<reference evidence="4" key="1">
    <citation type="submission" date="2016-05" db="EMBL/GenBank/DDBJ databases">
        <title>Microbial consortia oxidize butane by reversing methanogenesis.</title>
        <authorList>
            <person name="Laso-Perez R."/>
            <person name="Richter M."/>
            <person name="Wegener G."/>
            <person name="Musat F."/>
        </authorList>
    </citation>
    <scope>NUCLEOTIDE SEQUENCE [LARGE SCALE GENOMIC DNA]</scope>
    <source>
        <strain evidence="4">BOX2</strain>
    </source>
</reference>
<dbReference type="GO" id="GO:0016887">
    <property type="term" value="F:ATP hydrolysis activity"/>
    <property type="evidence" value="ECO:0007669"/>
    <property type="project" value="InterPro"/>
</dbReference>
<dbReference type="SUPFAM" id="SSF52540">
    <property type="entry name" value="P-loop containing nucleoside triphosphate hydrolases"/>
    <property type="match status" value="1"/>
</dbReference>
<dbReference type="STRING" id="1838285.SCAL_001692"/>
<dbReference type="CDD" id="cd01130">
    <property type="entry name" value="VirB11-like_ATPase"/>
    <property type="match status" value="1"/>
</dbReference>
<dbReference type="Gene3D" id="3.30.450.380">
    <property type="match status" value="1"/>
</dbReference>
<dbReference type="Proteomes" id="UP000186940">
    <property type="component" value="Unassembled WGS sequence"/>
</dbReference>
<feature type="domain" description="PilB3-like C-terminal" evidence="3">
    <location>
        <begin position="451"/>
        <end position="516"/>
    </location>
</feature>
<protein>
    <submittedName>
        <fullName evidence="4">Type II secretion system protein E</fullName>
    </submittedName>
</protein>
<dbReference type="InterPro" id="IPR027417">
    <property type="entry name" value="P-loop_NTPase"/>
</dbReference>
<organism evidence="4 5">
    <name type="scientific">Candidatus Syntropharchaeum caldarium</name>
    <dbReference type="NCBI Taxonomy" id="1838285"/>
    <lineage>
        <taxon>Archaea</taxon>
        <taxon>Methanobacteriati</taxon>
        <taxon>Methanobacteriota</taxon>
        <taxon>Stenosarchaea group</taxon>
        <taxon>Methanomicrobia</taxon>
        <taxon>Methanosarcinales</taxon>
        <taxon>ANME-2 cluster</taxon>
        <taxon>Candidatus Syntropharchaeum</taxon>
    </lineage>
</organism>
<evidence type="ECO:0000313" key="5">
    <source>
        <dbReference type="Proteomes" id="UP000186940"/>
    </source>
</evidence>
<dbReference type="PANTHER" id="PTHR30486:SF6">
    <property type="entry name" value="TYPE IV PILUS RETRACTATION ATPASE PILT"/>
    <property type="match status" value="1"/>
</dbReference>
<evidence type="ECO:0000256" key="1">
    <source>
        <dbReference type="ARBA" id="ARBA00006611"/>
    </source>
</evidence>
<feature type="domain" description="Bacterial type II secretion system protein E" evidence="2">
    <location>
        <begin position="177"/>
        <end position="414"/>
    </location>
</feature>
<dbReference type="PATRIC" id="fig|1838285.3.peg.1719"/>
<evidence type="ECO:0000313" key="4">
    <source>
        <dbReference type="EMBL" id="OFV67158.1"/>
    </source>
</evidence>
<accession>A0A1F2P7F4</accession>